<feature type="chain" id="PRO_5040501764" evidence="1">
    <location>
        <begin position="19"/>
        <end position="70"/>
    </location>
</feature>
<keyword evidence="3" id="KW-1185">Reference proteome</keyword>
<dbReference type="Proteomes" id="UP000825890">
    <property type="component" value="Unassembled WGS sequence"/>
</dbReference>
<name>A0A9P3CLN9_9PEZI</name>
<dbReference type="GeneID" id="68292434"/>
<gene>
    <name evidence="2" type="ORF">CKM354_000685900</name>
</gene>
<dbReference type="AlphaFoldDB" id="A0A9P3CLN9"/>
<keyword evidence="1" id="KW-0732">Signal</keyword>
<proteinExistence type="predicted"/>
<dbReference type="RefSeq" id="XP_044658129.1">
    <property type="nucleotide sequence ID" value="XM_044802194.1"/>
</dbReference>
<evidence type="ECO:0000256" key="1">
    <source>
        <dbReference type="SAM" id="SignalP"/>
    </source>
</evidence>
<organism evidence="2 3">
    <name type="scientific">Cercospora kikuchii</name>
    <dbReference type="NCBI Taxonomy" id="84275"/>
    <lineage>
        <taxon>Eukaryota</taxon>
        <taxon>Fungi</taxon>
        <taxon>Dikarya</taxon>
        <taxon>Ascomycota</taxon>
        <taxon>Pezizomycotina</taxon>
        <taxon>Dothideomycetes</taxon>
        <taxon>Dothideomycetidae</taxon>
        <taxon>Mycosphaerellales</taxon>
        <taxon>Mycosphaerellaceae</taxon>
        <taxon>Cercospora</taxon>
    </lineage>
</organism>
<comment type="caution">
    <text evidence="2">The sequence shown here is derived from an EMBL/GenBank/DDBJ whole genome shotgun (WGS) entry which is preliminary data.</text>
</comment>
<protein>
    <submittedName>
        <fullName evidence="2">Uncharacterized protein</fullName>
    </submittedName>
</protein>
<dbReference type="EMBL" id="BOLY01000004">
    <property type="protein sequence ID" value="GIZ43642.1"/>
    <property type="molecule type" value="Genomic_DNA"/>
</dbReference>
<accession>A0A9P3CLN9</accession>
<evidence type="ECO:0000313" key="2">
    <source>
        <dbReference type="EMBL" id="GIZ43642.1"/>
    </source>
</evidence>
<feature type="signal peptide" evidence="1">
    <location>
        <begin position="1"/>
        <end position="18"/>
    </location>
</feature>
<sequence>MQYSILTTLAAAFMAVQALAIPAPDFGSALDKRQCWADGIRNVALDLVGTTEVLAAAPAEVHHAGTASGK</sequence>
<evidence type="ECO:0000313" key="3">
    <source>
        <dbReference type="Proteomes" id="UP000825890"/>
    </source>
</evidence>
<reference evidence="2 3" key="1">
    <citation type="submission" date="2021-01" db="EMBL/GenBank/DDBJ databases">
        <title>Cercospora kikuchii MAFF 305040 whole genome shotgun sequence.</title>
        <authorList>
            <person name="Kashiwa T."/>
            <person name="Suzuki T."/>
        </authorList>
    </citation>
    <scope>NUCLEOTIDE SEQUENCE [LARGE SCALE GENOMIC DNA]</scope>
    <source>
        <strain evidence="2 3">MAFF 305040</strain>
    </source>
</reference>